<dbReference type="Gene3D" id="1.10.10.10">
    <property type="entry name" value="Winged helix-like DNA-binding domain superfamily/Winged helix DNA-binding domain"/>
    <property type="match status" value="1"/>
</dbReference>
<evidence type="ECO:0000313" key="5">
    <source>
        <dbReference type="EMBL" id="MBA4493909.1"/>
    </source>
</evidence>
<keyword evidence="2" id="KW-0238">DNA-binding</keyword>
<dbReference type="PRINTS" id="PR00598">
    <property type="entry name" value="HTHMARR"/>
</dbReference>
<proteinExistence type="predicted"/>
<evidence type="ECO:0000259" key="4">
    <source>
        <dbReference type="PROSITE" id="PS50995"/>
    </source>
</evidence>
<dbReference type="SUPFAM" id="SSF46785">
    <property type="entry name" value="Winged helix' DNA-binding domain"/>
    <property type="match status" value="1"/>
</dbReference>
<accession>A0A7W2A886</accession>
<dbReference type="PANTHER" id="PTHR42756">
    <property type="entry name" value="TRANSCRIPTIONAL REGULATOR, MARR"/>
    <property type="match status" value="1"/>
</dbReference>
<dbReference type="PANTHER" id="PTHR42756:SF1">
    <property type="entry name" value="TRANSCRIPTIONAL REPRESSOR OF EMRAB OPERON"/>
    <property type="match status" value="1"/>
</dbReference>
<gene>
    <name evidence="5" type="ORF">H1191_06270</name>
</gene>
<dbReference type="GO" id="GO:0003677">
    <property type="term" value="F:DNA binding"/>
    <property type="evidence" value="ECO:0007669"/>
    <property type="project" value="UniProtKB-KW"/>
</dbReference>
<dbReference type="InterPro" id="IPR000835">
    <property type="entry name" value="HTH_MarR-typ"/>
</dbReference>
<protein>
    <submittedName>
        <fullName evidence="5">MarR family transcriptional regulator</fullName>
    </submittedName>
</protein>
<dbReference type="InterPro" id="IPR036390">
    <property type="entry name" value="WH_DNA-bd_sf"/>
</dbReference>
<dbReference type="AlphaFoldDB" id="A0A7W2A886"/>
<dbReference type="EMBL" id="JACEIQ010000004">
    <property type="protein sequence ID" value="MBA4493909.1"/>
    <property type="molecule type" value="Genomic_DNA"/>
</dbReference>
<evidence type="ECO:0000313" key="6">
    <source>
        <dbReference type="Proteomes" id="UP000535491"/>
    </source>
</evidence>
<evidence type="ECO:0000256" key="1">
    <source>
        <dbReference type="ARBA" id="ARBA00023015"/>
    </source>
</evidence>
<reference evidence="5 6" key="1">
    <citation type="submission" date="2020-07" db="EMBL/GenBank/DDBJ databases">
        <authorList>
            <person name="Feng H."/>
        </authorList>
    </citation>
    <scope>NUCLEOTIDE SEQUENCE [LARGE SCALE GENOMIC DNA]</scope>
    <source>
        <strain evidence="6">s-10</strain>
    </source>
</reference>
<name>A0A7W2A886_9BACL</name>
<dbReference type="PROSITE" id="PS50995">
    <property type="entry name" value="HTH_MARR_2"/>
    <property type="match status" value="1"/>
</dbReference>
<organism evidence="5 6">
    <name type="scientific">Paenactinomyces guangxiensis</name>
    <dbReference type="NCBI Taxonomy" id="1490290"/>
    <lineage>
        <taxon>Bacteria</taxon>
        <taxon>Bacillati</taxon>
        <taxon>Bacillota</taxon>
        <taxon>Bacilli</taxon>
        <taxon>Bacillales</taxon>
        <taxon>Thermoactinomycetaceae</taxon>
        <taxon>Paenactinomyces</taxon>
    </lineage>
</organism>
<dbReference type="RefSeq" id="WP_181751147.1">
    <property type="nucleotide sequence ID" value="NZ_JACEIQ010000004.1"/>
</dbReference>
<dbReference type="GO" id="GO:0003700">
    <property type="term" value="F:DNA-binding transcription factor activity"/>
    <property type="evidence" value="ECO:0007669"/>
    <property type="project" value="InterPro"/>
</dbReference>
<keyword evidence="1" id="KW-0805">Transcription regulation</keyword>
<comment type="caution">
    <text evidence="5">The sequence shown here is derived from an EMBL/GenBank/DDBJ whole genome shotgun (WGS) entry which is preliminary data.</text>
</comment>
<dbReference type="InterPro" id="IPR036388">
    <property type="entry name" value="WH-like_DNA-bd_sf"/>
</dbReference>
<dbReference type="Pfam" id="PF01047">
    <property type="entry name" value="MarR"/>
    <property type="match status" value="1"/>
</dbReference>
<sequence>MEKIEQCITFLLGKAYQKSQQVAKQKLNAYQITPVQYALLLVLWEKDGLYSAELGARLKLDGATMTGLLDRLVQKDMIERRPDDTDRRINTIHLTQKAISLKTSLNEAMNQAHEEILLDLSAEEKHVLTKILAKIGEIER</sequence>
<evidence type="ECO:0000256" key="3">
    <source>
        <dbReference type="ARBA" id="ARBA00023163"/>
    </source>
</evidence>
<dbReference type="Proteomes" id="UP000535491">
    <property type="component" value="Unassembled WGS sequence"/>
</dbReference>
<keyword evidence="3" id="KW-0804">Transcription</keyword>
<keyword evidence="6" id="KW-1185">Reference proteome</keyword>
<feature type="domain" description="HTH marR-type" evidence="4">
    <location>
        <begin position="5"/>
        <end position="137"/>
    </location>
</feature>
<dbReference type="SMART" id="SM00347">
    <property type="entry name" value="HTH_MARR"/>
    <property type="match status" value="1"/>
</dbReference>
<evidence type="ECO:0000256" key="2">
    <source>
        <dbReference type="ARBA" id="ARBA00023125"/>
    </source>
</evidence>